<protein>
    <submittedName>
        <fullName evidence="2">Pimeloyl-ACP methyl ester carboxylesterase</fullName>
    </submittedName>
</protein>
<keyword evidence="3" id="KW-1185">Reference proteome</keyword>
<evidence type="ECO:0000259" key="1">
    <source>
        <dbReference type="Pfam" id="PF12697"/>
    </source>
</evidence>
<name>A0A1H3HQP4_9RHOB</name>
<dbReference type="STRING" id="576131.SAMN05444486_101599"/>
<sequence length="265" mass="28457">MSLETRAGYPVFARDLGHGARAGLMLHCSLAHGGAWRGLAKAFETEFTFAAPDFLSHGRSAFWDGHGSYHDACTEVAKSFLGDGPVDLIGHSFGATVALRLALEAPALVRSLVLIEPVFFAVALQDDPEFFSGVEAFRTLLAEEGRYTATREFLGEWGGGLPWDMMPKDTQDDMASRIEVIPDAAPALYGDTAGMLVEGRLQSLQMPVLLVRGDTSPNVIKTINAGLARRIPEAQSAVIAGAGHMAPISHAKDCAGEMRRFWALS</sequence>
<reference evidence="2 3" key="1">
    <citation type="submission" date="2016-10" db="EMBL/GenBank/DDBJ databases">
        <authorList>
            <person name="de Groot N.N."/>
        </authorList>
    </citation>
    <scope>NUCLEOTIDE SEQUENCE [LARGE SCALE GENOMIC DNA]</scope>
    <source>
        <strain evidence="2 3">DSM 24677</strain>
    </source>
</reference>
<dbReference type="PRINTS" id="PR00111">
    <property type="entry name" value="ABHYDROLASE"/>
</dbReference>
<dbReference type="GeneID" id="78123401"/>
<accession>A0A1H3HQP4</accession>
<dbReference type="InterPro" id="IPR050266">
    <property type="entry name" value="AB_hydrolase_sf"/>
</dbReference>
<proteinExistence type="predicted"/>
<dbReference type="RefSeq" id="WP_245724343.1">
    <property type="nucleotide sequence ID" value="NZ_CALJFH010000007.1"/>
</dbReference>
<dbReference type="GO" id="GO:0016020">
    <property type="term" value="C:membrane"/>
    <property type="evidence" value="ECO:0007669"/>
    <property type="project" value="TreeGrafter"/>
</dbReference>
<evidence type="ECO:0000313" key="3">
    <source>
        <dbReference type="Proteomes" id="UP000199026"/>
    </source>
</evidence>
<dbReference type="Gene3D" id="3.40.50.1820">
    <property type="entry name" value="alpha/beta hydrolase"/>
    <property type="match status" value="1"/>
</dbReference>
<dbReference type="Proteomes" id="UP000199026">
    <property type="component" value="Unassembled WGS sequence"/>
</dbReference>
<dbReference type="PANTHER" id="PTHR43798:SF33">
    <property type="entry name" value="HYDROLASE, PUTATIVE (AFU_ORTHOLOGUE AFUA_2G14860)-RELATED"/>
    <property type="match status" value="1"/>
</dbReference>
<dbReference type="SUPFAM" id="SSF53474">
    <property type="entry name" value="alpha/beta-Hydrolases"/>
    <property type="match status" value="1"/>
</dbReference>
<dbReference type="PANTHER" id="PTHR43798">
    <property type="entry name" value="MONOACYLGLYCEROL LIPASE"/>
    <property type="match status" value="1"/>
</dbReference>
<gene>
    <name evidence="2" type="ORF">SAMN05444486_101599</name>
</gene>
<dbReference type="Pfam" id="PF12697">
    <property type="entry name" value="Abhydrolase_6"/>
    <property type="match status" value="1"/>
</dbReference>
<dbReference type="AlphaFoldDB" id="A0A1H3HQP4"/>
<feature type="domain" description="AB hydrolase-1" evidence="1">
    <location>
        <begin position="25"/>
        <end position="255"/>
    </location>
</feature>
<dbReference type="InterPro" id="IPR029058">
    <property type="entry name" value="AB_hydrolase_fold"/>
</dbReference>
<evidence type="ECO:0000313" key="2">
    <source>
        <dbReference type="EMBL" id="SDY17750.1"/>
    </source>
</evidence>
<dbReference type="InterPro" id="IPR000073">
    <property type="entry name" value="AB_hydrolase_1"/>
</dbReference>
<dbReference type="EMBL" id="FNPR01000001">
    <property type="protein sequence ID" value="SDY17750.1"/>
    <property type="molecule type" value="Genomic_DNA"/>
</dbReference>
<organism evidence="2 3">
    <name type="scientific">Lentibacter algarum</name>
    <dbReference type="NCBI Taxonomy" id="576131"/>
    <lineage>
        <taxon>Bacteria</taxon>
        <taxon>Pseudomonadati</taxon>
        <taxon>Pseudomonadota</taxon>
        <taxon>Alphaproteobacteria</taxon>
        <taxon>Rhodobacterales</taxon>
        <taxon>Roseobacteraceae</taxon>
        <taxon>Lentibacter</taxon>
    </lineage>
</organism>